<sequence length="626" mass="70666">MNTPQNNGIRFHGGVLLALLVVTACVYGRILGHEFLHNWDDNIYITANPAIQGFSWDHVRTVFSTYYAGNYAPVQMLSYMVDYQLWGLWPGGFLLSNLLIHGVNGMLVYGLLLRWHNDRLLAIVGASVFLLHPVQVESVAWISQRKNLLAMLFFLMAWERYCSYRDGETERRGWAYAASVVAFVLALLAKSAAVILPVVLVVHDRCFGMGVRRARWLDKVPYLAFAGIVAAVALHSQLPNDQVMGEGGGRATGYHGGSPLATFFTMLPIFCRYLGQLVWPFGLSAEYDPAIHRTPDLTVIGAGLVFAGMVWLAVRLYRNNRQYGFWPIYILIAFLPVSQVVPLVTLMNDRYFYFPLVGAAALAGIGAVQLRQWLGERRKGWLYPVLLVPLVFLSYCSFQRAAVWRNAVTLWRDAVTKTTHKASTWERLGEACHYANQPLREEAERAYRRALELDPKFDLSWYNLGVLHTEMGEYDKAFASLGSLLKNNPTHVMGLAALGDVHFARKEYLAAERAYKRANSLQPEAMQVVMLLGGVAFAQGKLDEARDYFRRVEAQWHDPESAFRLATVEARTLRKDEALTWLETALARGFADEGRIALSQELATLRDDPRFAALVWRYFPERPAGE</sequence>
<gene>
    <name evidence="5" type="ORF">KI810_04495</name>
</gene>
<feature type="repeat" description="TPR" evidence="3">
    <location>
        <begin position="492"/>
        <end position="525"/>
    </location>
</feature>
<accession>A0ABS5SCS1</accession>
<feature type="transmembrane region" description="Helical" evidence="4">
    <location>
        <begin position="299"/>
        <end position="317"/>
    </location>
</feature>
<dbReference type="Gene3D" id="1.25.40.10">
    <property type="entry name" value="Tetratricopeptide repeat domain"/>
    <property type="match status" value="1"/>
</dbReference>
<dbReference type="InterPro" id="IPR011990">
    <property type="entry name" value="TPR-like_helical_dom_sf"/>
</dbReference>
<dbReference type="SMART" id="SM00028">
    <property type="entry name" value="TPR"/>
    <property type="match status" value="4"/>
</dbReference>
<feature type="repeat" description="TPR" evidence="3">
    <location>
        <begin position="458"/>
        <end position="491"/>
    </location>
</feature>
<feature type="transmembrane region" description="Helical" evidence="4">
    <location>
        <begin position="176"/>
        <end position="200"/>
    </location>
</feature>
<feature type="transmembrane region" description="Helical" evidence="4">
    <location>
        <begin position="12"/>
        <end position="30"/>
    </location>
</feature>
<feature type="transmembrane region" description="Helical" evidence="4">
    <location>
        <begin position="324"/>
        <end position="345"/>
    </location>
</feature>
<organism evidence="5 6">
    <name type="scientific">Geomobilimonas luticola</name>
    <dbReference type="NCBI Taxonomy" id="1114878"/>
    <lineage>
        <taxon>Bacteria</taxon>
        <taxon>Pseudomonadati</taxon>
        <taxon>Thermodesulfobacteriota</taxon>
        <taxon>Desulfuromonadia</taxon>
        <taxon>Geobacterales</taxon>
        <taxon>Geobacteraceae</taxon>
        <taxon>Geomobilimonas</taxon>
    </lineage>
</organism>
<comment type="caution">
    <text evidence="5">The sequence shown here is derived from an EMBL/GenBank/DDBJ whole genome shotgun (WGS) entry which is preliminary data.</text>
</comment>
<evidence type="ECO:0000256" key="3">
    <source>
        <dbReference type="PROSITE-ProRule" id="PRU00339"/>
    </source>
</evidence>
<keyword evidence="2 3" id="KW-0802">TPR repeat</keyword>
<dbReference type="PROSITE" id="PS50005">
    <property type="entry name" value="TPR"/>
    <property type="match status" value="2"/>
</dbReference>
<dbReference type="Proteomes" id="UP000756860">
    <property type="component" value="Unassembled WGS sequence"/>
</dbReference>
<name>A0ABS5SCS1_9BACT</name>
<dbReference type="InterPro" id="IPR052346">
    <property type="entry name" value="O-mannosyl-transferase_TMTC"/>
</dbReference>
<dbReference type="RefSeq" id="WP_214174257.1">
    <property type="nucleotide sequence ID" value="NZ_JAHCVK010000001.1"/>
</dbReference>
<dbReference type="Pfam" id="PF13432">
    <property type="entry name" value="TPR_16"/>
    <property type="match status" value="1"/>
</dbReference>
<dbReference type="Pfam" id="PF13431">
    <property type="entry name" value="TPR_17"/>
    <property type="match status" value="1"/>
</dbReference>
<evidence type="ECO:0000313" key="6">
    <source>
        <dbReference type="Proteomes" id="UP000756860"/>
    </source>
</evidence>
<dbReference type="EMBL" id="JAHCVK010000001">
    <property type="protein sequence ID" value="MBT0652304.1"/>
    <property type="molecule type" value="Genomic_DNA"/>
</dbReference>
<feature type="transmembrane region" description="Helical" evidence="4">
    <location>
        <begin position="120"/>
        <end position="142"/>
    </location>
</feature>
<evidence type="ECO:0000313" key="5">
    <source>
        <dbReference type="EMBL" id="MBT0652304.1"/>
    </source>
</evidence>
<keyword evidence="4" id="KW-0812">Transmembrane</keyword>
<dbReference type="SUPFAM" id="SSF48452">
    <property type="entry name" value="TPR-like"/>
    <property type="match status" value="1"/>
</dbReference>
<keyword evidence="1" id="KW-0677">Repeat</keyword>
<feature type="transmembrane region" description="Helical" evidence="4">
    <location>
        <begin position="380"/>
        <end position="398"/>
    </location>
</feature>
<dbReference type="InterPro" id="IPR019734">
    <property type="entry name" value="TPR_rpt"/>
</dbReference>
<evidence type="ECO:0000256" key="4">
    <source>
        <dbReference type="SAM" id="Phobius"/>
    </source>
</evidence>
<feature type="transmembrane region" description="Helical" evidence="4">
    <location>
        <begin position="220"/>
        <end position="238"/>
    </location>
</feature>
<keyword evidence="4" id="KW-0472">Membrane</keyword>
<feature type="transmembrane region" description="Helical" evidence="4">
    <location>
        <begin position="351"/>
        <end position="368"/>
    </location>
</feature>
<protein>
    <submittedName>
        <fullName evidence="5">Tetratricopeptide repeat protein</fullName>
    </submittedName>
</protein>
<keyword evidence="6" id="KW-1185">Reference proteome</keyword>
<proteinExistence type="predicted"/>
<evidence type="ECO:0000256" key="2">
    <source>
        <dbReference type="ARBA" id="ARBA00022803"/>
    </source>
</evidence>
<dbReference type="PANTHER" id="PTHR44227:SF3">
    <property type="entry name" value="PROTEIN O-MANNOSYL-TRANSFERASE TMTC4"/>
    <property type="match status" value="1"/>
</dbReference>
<keyword evidence="4" id="KW-1133">Transmembrane helix</keyword>
<dbReference type="PANTHER" id="PTHR44227">
    <property type="match status" value="1"/>
</dbReference>
<reference evidence="5 6" key="1">
    <citation type="submission" date="2021-05" db="EMBL/GenBank/DDBJ databases">
        <title>The draft genome of Geobacter luticola JCM 17780.</title>
        <authorList>
            <person name="Xu Z."/>
            <person name="Masuda Y."/>
            <person name="Itoh H."/>
            <person name="Senoo K."/>
        </authorList>
    </citation>
    <scope>NUCLEOTIDE SEQUENCE [LARGE SCALE GENOMIC DNA]</scope>
    <source>
        <strain evidence="5 6">JCM 17780</strain>
    </source>
</reference>
<feature type="transmembrane region" description="Helical" evidence="4">
    <location>
        <begin position="86"/>
        <end position="113"/>
    </location>
</feature>
<evidence type="ECO:0000256" key="1">
    <source>
        <dbReference type="ARBA" id="ARBA00022737"/>
    </source>
</evidence>